<keyword evidence="2" id="KW-1185">Reference proteome</keyword>
<sequence>MDNVEVSTVVYLPPAEVYEFLLDFPGYAKYSKYLESVRQDGDGAPGTRYDLHLAWWKLSYTARSEVTAVDPPEQIDWKLVKDIHAHGHWRVDPVPEAAPAGEDHASRVTLSIRFDPDTADSGTLDMPRLVSLDWVIGKVKPLVQDEAERIVERIVADLEGEPREVDLEIHTTPDSV</sequence>
<organism evidence="1 2">
    <name type="scientific">Halomicrobium zhouii</name>
    <dbReference type="NCBI Taxonomy" id="767519"/>
    <lineage>
        <taxon>Archaea</taxon>
        <taxon>Methanobacteriati</taxon>
        <taxon>Methanobacteriota</taxon>
        <taxon>Stenosarchaea group</taxon>
        <taxon>Halobacteria</taxon>
        <taxon>Halobacteriales</taxon>
        <taxon>Haloarculaceae</taxon>
        <taxon>Halomicrobium</taxon>
    </lineage>
</organism>
<accession>A0A1I6LI16</accession>
<evidence type="ECO:0000313" key="2">
    <source>
        <dbReference type="Proteomes" id="UP000199062"/>
    </source>
</evidence>
<proteinExistence type="predicted"/>
<dbReference type="OrthoDB" id="167073at2157"/>
<dbReference type="RefSeq" id="WP_089817049.1">
    <property type="nucleotide sequence ID" value="NZ_FOZK01000002.1"/>
</dbReference>
<evidence type="ECO:0000313" key="1">
    <source>
        <dbReference type="EMBL" id="SFS03101.1"/>
    </source>
</evidence>
<dbReference type="EMBL" id="FOZK01000002">
    <property type="protein sequence ID" value="SFS03101.1"/>
    <property type="molecule type" value="Genomic_DNA"/>
</dbReference>
<dbReference type="AlphaFoldDB" id="A0A1I6LI16"/>
<dbReference type="InterPro" id="IPR019587">
    <property type="entry name" value="Polyketide_cyclase/dehydratase"/>
</dbReference>
<dbReference type="InterPro" id="IPR023393">
    <property type="entry name" value="START-like_dom_sf"/>
</dbReference>
<dbReference type="CDD" id="cd07812">
    <property type="entry name" value="SRPBCC"/>
    <property type="match status" value="1"/>
</dbReference>
<dbReference type="Gene3D" id="3.30.530.20">
    <property type="match status" value="1"/>
</dbReference>
<reference evidence="1 2" key="1">
    <citation type="submission" date="2016-10" db="EMBL/GenBank/DDBJ databases">
        <authorList>
            <person name="de Groot N.N."/>
        </authorList>
    </citation>
    <scope>NUCLEOTIDE SEQUENCE [LARGE SCALE GENOMIC DNA]</scope>
    <source>
        <strain evidence="1 2">CGMCC 1.10457</strain>
    </source>
</reference>
<dbReference type="Proteomes" id="UP000199062">
    <property type="component" value="Unassembled WGS sequence"/>
</dbReference>
<name>A0A1I6LI16_9EURY</name>
<dbReference type="SUPFAM" id="SSF55961">
    <property type="entry name" value="Bet v1-like"/>
    <property type="match status" value="1"/>
</dbReference>
<dbReference type="Pfam" id="PF10604">
    <property type="entry name" value="Polyketide_cyc2"/>
    <property type="match status" value="1"/>
</dbReference>
<gene>
    <name evidence="1" type="ORF">SAMN05216559_2736</name>
</gene>
<protein>
    <submittedName>
        <fullName evidence="1">Polyketide cyclase / dehydrase and lipid transport</fullName>
    </submittedName>
</protein>